<feature type="compositionally biased region" description="Low complexity" evidence="1">
    <location>
        <begin position="1304"/>
        <end position="1322"/>
    </location>
</feature>
<feature type="compositionally biased region" description="Basic and acidic residues" evidence="1">
    <location>
        <begin position="1521"/>
        <end position="1550"/>
    </location>
</feature>
<feature type="compositionally biased region" description="Low complexity" evidence="1">
    <location>
        <begin position="433"/>
        <end position="467"/>
    </location>
</feature>
<feature type="compositionally biased region" description="Basic and acidic residues" evidence="1">
    <location>
        <begin position="1646"/>
        <end position="1664"/>
    </location>
</feature>
<feature type="compositionally biased region" description="Low complexity" evidence="1">
    <location>
        <begin position="1029"/>
        <end position="1053"/>
    </location>
</feature>
<feature type="region of interest" description="Disordered" evidence="1">
    <location>
        <begin position="178"/>
        <end position="201"/>
    </location>
</feature>
<feature type="compositionally biased region" description="Polar residues" evidence="1">
    <location>
        <begin position="479"/>
        <end position="493"/>
    </location>
</feature>
<accession>A0A6A6SAE4</accession>
<feature type="compositionally biased region" description="Polar residues" evidence="1">
    <location>
        <begin position="828"/>
        <end position="838"/>
    </location>
</feature>
<feature type="compositionally biased region" description="Low complexity" evidence="1">
    <location>
        <begin position="1626"/>
        <end position="1640"/>
    </location>
</feature>
<feature type="compositionally biased region" description="Polar residues" evidence="1">
    <location>
        <begin position="568"/>
        <end position="582"/>
    </location>
</feature>
<feature type="compositionally biased region" description="Pro residues" evidence="1">
    <location>
        <begin position="799"/>
        <end position="811"/>
    </location>
</feature>
<organism evidence="2 3">
    <name type="scientific">Massarina eburnea CBS 473.64</name>
    <dbReference type="NCBI Taxonomy" id="1395130"/>
    <lineage>
        <taxon>Eukaryota</taxon>
        <taxon>Fungi</taxon>
        <taxon>Dikarya</taxon>
        <taxon>Ascomycota</taxon>
        <taxon>Pezizomycotina</taxon>
        <taxon>Dothideomycetes</taxon>
        <taxon>Pleosporomycetidae</taxon>
        <taxon>Pleosporales</taxon>
        <taxon>Massarineae</taxon>
        <taxon>Massarinaceae</taxon>
        <taxon>Massarina</taxon>
    </lineage>
</organism>
<sequence>MPSDHLHLSRISTDNSELREEKKKRRFSSPFHRSSRSRSRPNSVVLPLQTQFDLFGNASKDTAAIVESRPYSYVAPDAWNTMPEDTGQRLQNPHHLGVLPSPAKSAFSLFAQLDREGGEDVPPVPKIPQGVEEGEARAKLHHDTIPTTSTQPAMDASPHGRLDVGRVSPVLSCVGADRLDDDNLQPGHGRLQQPRLSKGDVSPMFPPATLSLDSLDDGTHTHVGDHTHAVGDRRAEYETELIGGDVSPISRQNTMDGGAETDARPFRASPPTEMGGIAVGIIEPSSPSGPAQARADDGAHEHGGTTLTPHAARAAELRPRIEQRLSASRIQVVHAVQYVPSRSQSSFETWDQDSIAAPSDGSPLDEKACDSDIPPDIPPVVPQLLGPSLAEEGAQAAESSTRPNATVSAAAQDEPGQSPRSVSILSKISSMVTPDESSISPASSPGRPRSRPPSATTTTTRPRQVSPAKTSHIPVQIVEESSPQASRSATSNADFDLYADHDGVVKGVHDESGRPLRVAMADSTQRAQIAAPHAPRQQQLTKPIEEEPSRSSEERPMSFISGPRDSNGWPQDQINRPGTATNEPFPPSLARSHRAKTSNGSAYVMSPLAQRVPIVQTNGQSLHQLAPAGHIGSVSSLNSGRSDMKTGPLSTISPPPSSTASPPPLSNRPPVPQKPLAPIPITQNGHLPRVHDSRLMEDPRVMMEAQMRGIRERQSPPQDPRGQGQAFPQGFPMPTPRNQYEAQQQPMTRPAIDPRLHSFHQQASAITPMQPLKKDVKSPSRPKFTSVFKGLGKSHSSSPSPPAQLGSPPPRTDVINSGGRIPSHGSGRRSSSFQSTVGDLQEHKIPQKERRASSLAFPPSRPESLGAESHFSHDSTRVQAAESRLNLRSPDVPIPAIGIPPQQPVPDAAMPLKAEGNRTSTSGVPEPGKKKRFSALGNFFKSKEDKKAQKAQKHTAAPPLQPGHPWPPQQQQHFRPQQHGMQYGQPPAERPFLGMQPVQHPTMLTMPPQGMYRQGVSQQFMQSPPPQGYPQQHMHHPQQGMPQAQQQNLPQAQQHLLQNQQQPVYRGHPAHVYVEQPPLRHQQQPPHLLPIQAQQQPLRQEGSAYVDSRLAHQAHQAQRQPQQPFAQPLPQSHPSSRAAYTTLDHQHQNVPQISGTARVPPEGYYAARETKQSDHRQGIPTSELQNLHSLRQQQEQQIYQAQPDNTRSISKQPVVHSPNAVSPSSQHRASLTNDEPRYETPEIPAAYTHVRPYVSPNLQDPPPDAQQDRHPSPAHYNRQYSEPQMQPLSPQVSAITQAPTNPRSNSETSSVSLVSPISDLSPGIPNPAPASNQRNQKPRMSSITEQTQAERPWNINGATFKLPQGATEQEIVRAQQRQHIEQKFFAQEQLYAERTGRSPSPRSNTTQSPSPRPSQHQSPYQPPQNGGGFREVVPRSSPKPYPMAQALHRQPSDPEKSVLSSHPAQPATVRPGQTSHPATYPPPISPDTIGVRSPVNPTVDSLPPPAPPKSPHNPMFANRPQRIESPHSQRSIRRDTPEDFEKQIPPEHRYQPSPHPQHHVHQQPEYDEHPPTDEPPPYSGLVSPQDVIEKDYHRPPNIVTNATIDDRGQHIEPRQRQVSIAMLQHPQPASMAASPARSSADMGADSLRRQLLEQEERERQERLQRAQTQRAESQREREERERARARARELERSISGGGRVGSLRSTAGSTRTASGWERRRGSSSRPVFELPAEDDEPVMRATSFPGQEWVPTFTED</sequence>
<feature type="compositionally biased region" description="Low complexity" evidence="1">
    <location>
        <begin position="969"/>
        <end position="979"/>
    </location>
</feature>
<feature type="compositionally biased region" description="Polar residues" evidence="1">
    <location>
        <begin position="1329"/>
        <end position="1349"/>
    </location>
</feature>
<feature type="compositionally biased region" description="Polar residues" evidence="1">
    <location>
        <begin position="397"/>
        <end position="409"/>
    </location>
</feature>
<feature type="compositionally biased region" description="Polar residues" evidence="1">
    <location>
        <begin position="418"/>
        <end position="432"/>
    </location>
</feature>
<feature type="compositionally biased region" description="Basic and acidic residues" evidence="1">
    <location>
        <begin position="1672"/>
        <end position="1692"/>
    </location>
</feature>
<reference evidence="2" key="1">
    <citation type="journal article" date="2020" name="Stud. Mycol.">
        <title>101 Dothideomycetes genomes: a test case for predicting lifestyles and emergence of pathogens.</title>
        <authorList>
            <person name="Haridas S."/>
            <person name="Albert R."/>
            <person name="Binder M."/>
            <person name="Bloem J."/>
            <person name="Labutti K."/>
            <person name="Salamov A."/>
            <person name="Andreopoulos B."/>
            <person name="Baker S."/>
            <person name="Barry K."/>
            <person name="Bills G."/>
            <person name="Bluhm B."/>
            <person name="Cannon C."/>
            <person name="Castanera R."/>
            <person name="Culley D."/>
            <person name="Daum C."/>
            <person name="Ezra D."/>
            <person name="Gonzalez J."/>
            <person name="Henrissat B."/>
            <person name="Kuo A."/>
            <person name="Liang C."/>
            <person name="Lipzen A."/>
            <person name="Lutzoni F."/>
            <person name="Magnuson J."/>
            <person name="Mondo S."/>
            <person name="Nolan M."/>
            <person name="Ohm R."/>
            <person name="Pangilinan J."/>
            <person name="Park H.-J."/>
            <person name="Ramirez L."/>
            <person name="Alfaro M."/>
            <person name="Sun H."/>
            <person name="Tritt A."/>
            <person name="Yoshinaga Y."/>
            <person name="Zwiers L.-H."/>
            <person name="Turgeon B."/>
            <person name="Goodwin S."/>
            <person name="Spatafora J."/>
            <person name="Crous P."/>
            <person name="Grigoriev I."/>
        </authorList>
    </citation>
    <scope>NUCLEOTIDE SEQUENCE</scope>
    <source>
        <strain evidence="2">CBS 473.64</strain>
    </source>
</reference>
<feature type="compositionally biased region" description="Polar residues" evidence="1">
    <location>
        <begin position="1278"/>
        <end position="1303"/>
    </location>
</feature>
<dbReference type="OrthoDB" id="5151921at2759"/>
<feature type="compositionally biased region" description="Basic and acidic residues" evidence="1">
    <location>
        <begin position="1604"/>
        <end position="1615"/>
    </location>
</feature>
<feature type="compositionally biased region" description="Polar residues" evidence="1">
    <location>
        <begin position="736"/>
        <end position="747"/>
    </location>
</feature>
<feature type="compositionally biased region" description="Basic and acidic residues" evidence="1">
    <location>
        <begin position="294"/>
        <end position="303"/>
    </location>
</feature>
<feature type="region of interest" description="Disordered" evidence="1">
    <location>
        <begin position="521"/>
        <end position="598"/>
    </location>
</feature>
<protein>
    <submittedName>
        <fullName evidence="2">Uncharacterized protein</fullName>
    </submittedName>
</protein>
<feature type="region of interest" description="Disordered" evidence="1">
    <location>
        <begin position="1190"/>
        <end position="1238"/>
    </location>
</feature>
<feature type="region of interest" description="Disordered" evidence="1">
    <location>
        <begin position="1253"/>
        <end position="1355"/>
    </location>
</feature>
<feature type="compositionally biased region" description="Basic and acidic residues" evidence="1">
    <location>
        <begin position="840"/>
        <end position="852"/>
    </location>
</feature>
<feature type="compositionally biased region" description="Basic and acidic residues" evidence="1">
    <location>
        <begin position="1562"/>
        <end position="1572"/>
    </location>
</feature>
<feature type="region of interest" description="Disordered" evidence="1">
    <location>
        <begin position="246"/>
        <end position="270"/>
    </location>
</feature>
<feature type="compositionally biased region" description="Pro residues" evidence="1">
    <location>
        <begin position="959"/>
        <end position="968"/>
    </location>
</feature>
<feature type="region of interest" description="Disordered" evidence="1">
    <location>
        <begin position="1392"/>
        <end position="1756"/>
    </location>
</feature>
<name>A0A6A6SAE4_9PLEO</name>
<feature type="compositionally biased region" description="Low complexity" evidence="1">
    <location>
        <begin position="1398"/>
        <end position="1419"/>
    </location>
</feature>
<feature type="compositionally biased region" description="Pro residues" evidence="1">
    <location>
        <begin position="1502"/>
        <end position="1511"/>
    </location>
</feature>
<feature type="region of interest" description="Disordered" evidence="1">
    <location>
        <begin position="760"/>
        <end position="1053"/>
    </location>
</feature>
<feature type="compositionally biased region" description="Low complexity" evidence="1">
    <location>
        <begin position="1111"/>
        <end position="1130"/>
    </location>
</feature>
<feature type="compositionally biased region" description="Pro residues" evidence="1">
    <location>
        <begin position="653"/>
        <end position="678"/>
    </location>
</feature>
<feature type="compositionally biased region" description="Basic residues" evidence="1">
    <location>
        <begin position="22"/>
        <end position="39"/>
    </location>
</feature>
<proteinExistence type="predicted"/>
<evidence type="ECO:0000256" key="1">
    <source>
        <dbReference type="SAM" id="MobiDB-lite"/>
    </source>
</evidence>
<feature type="compositionally biased region" description="Low complexity" evidence="1">
    <location>
        <begin position="1192"/>
        <end position="1202"/>
    </location>
</feature>
<feature type="region of interest" description="Disordered" evidence="1">
    <location>
        <begin position="341"/>
        <end position="494"/>
    </location>
</feature>
<gene>
    <name evidence="2" type="ORF">P280DRAFT_251630</name>
</gene>
<feature type="region of interest" description="Disordered" evidence="1">
    <location>
        <begin position="1"/>
        <end position="43"/>
    </location>
</feature>
<feature type="region of interest" description="Disordered" evidence="1">
    <location>
        <begin position="710"/>
        <end position="747"/>
    </location>
</feature>
<feature type="compositionally biased region" description="Basic and acidic residues" evidence="1">
    <location>
        <begin position="543"/>
        <end position="556"/>
    </location>
</feature>
<feature type="region of interest" description="Disordered" evidence="1">
    <location>
        <begin position="1109"/>
        <end position="1136"/>
    </location>
</feature>
<feature type="region of interest" description="Disordered" evidence="1">
    <location>
        <begin position="284"/>
        <end position="306"/>
    </location>
</feature>
<feature type="compositionally biased region" description="Polar residues" evidence="1">
    <location>
        <begin position="1219"/>
        <end position="1233"/>
    </location>
</feature>
<feature type="region of interest" description="Disordered" evidence="1">
    <location>
        <begin position="633"/>
        <end position="691"/>
    </location>
</feature>
<keyword evidence="3" id="KW-1185">Reference proteome</keyword>
<feature type="compositionally biased region" description="Polar residues" evidence="1">
    <location>
        <begin position="1703"/>
        <end position="1713"/>
    </location>
</feature>
<evidence type="ECO:0000313" key="3">
    <source>
        <dbReference type="Proteomes" id="UP000799753"/>
    </source>
</evidence>
<evidence type="ECO:0000313" key="2">
    <source>
        <dbReference type="EMBL" id="KAF2643388.1"/>
    </source>
</evidence>
<dbReference type="Proteomes" id="UP000799753">
    <property type="component" value="Unassembled WGS sequence"/>
</dbReference>
<dbReference type="EMBL" id="MU006780">
    <property type="protein sequence ID" value="KAF2643388.1"/>
    <property type="molecule type" value="Genomic_DNA"/>
</dbReference>